<dbReference type="Pfam" id="PF05947">
    <property type="entry name" value="T6SS_TssF"/>
    <property type="match status" value="1"/>
</dbReference>
<reference evidence="1 2" key="1">
    <citation type="submission" date="2020-06" db="EMBL/GenBank/DDBJ databases">
        <title>The endosymbiont of the kinetoplastid Bodo saltans is a Paracaedibacter-like alpha-proteobacterium possessing a putative toxin-antitoxin system.</title>
        <authorList>
            <person name="Midha S."/>
            <person name="Rigden D.J."/>
            <person name="Siozios S."/>
            <person name="Hurst G.D.D."/>
            <person name="Jackson A.P."/>
        </authorList>
    </citation>
    <scope>NUCLEOTIDE SEQUENCE [LARGE SCALE GENOMIC DNA]</scope>
    <source>
        <strain evidence="1">Lake Konstanz</strain>
    </source>
</reference>
<accession>A0A7L9RRY4</accession>
<dbReference type="PANTHER" id="PTHR35370:SF1">
    <property type="entry name" value="TYPE VI SECRETION SYSTEM COMPONENT TSSF1"/>
    <property type="match status" value="1"/>
</dbReference>
<organism evidence="1 2">
    <name type="scientific">Candidatus Bodocaedibacter vickermanii</name>
    <dbReference type="NCBI Taxonomy" id="2741701"/>
    <lineage>
        <taxon>Bacteria</taxon>
        <taxon>Pseudomonadati</taxon>
        <taxon>Pseudomonadota</taxon>
        <taxon>Alphaproteobacteria</taxon>
        <taxon>Holosporales</taxon>
        <taxon>Candidatus Paracaedibacteraceae</taxon>
        <taxon>Candidatus Bodocaedibacter</taxon>
    </lineage>
</organism>
<dbReference type="AlphaFoldDB" id="A0A7L9RRY4"/>
<name>A0A7L9RRY4_9PROT</name>
<keyword evidence="2" id="KW-1185">Reference proteome</keyword>
<sequence length="594" mass="67492">MITVNKIDELLKYFHQELAYLRNKGGEFAERYPKIAGALELGPDGSTDPHVERLIESVAFLTARMQRDVQKKFPEYTQQILGGLYPHLVTPVPSITMAKFDADVTKINSPEGFLVPKETSLFLNDLEGNTCFFKTCYTTKLWPITVEDVRIVDLEDIGISAVGHSTSKGLAISLRSHGVPFNKLKLRHLDFFLQGERSFTHKIYDAVMTQPSNIYLIENGADKARLMPSARYNPIGFDVSDQLLPMPGNSHPAYAVLMDYFAFPKKFHYLSLWDIDFSRVSESCEIILPLSNESIREVRPQNICLGVVPIVNLFEKSTEPLKLDHTAIKYKLTPDIRRESSTEIHSIKTVVVINEQNGEVETIPPYFAYRQWNKTQNPQRSWHMEREPSQYGGFDVYLSFVDQTFDPKVLTNATVYAETTCSNRLMAEDIPVGSRLNSLIEIPTKSIQTLMHASSPKMVAHTDAAYWNLISHLNLNHLSLTSLGAEGLKNLLKLYGNESDTILIDGIVDAEQHLVTRRLTTDAWRGFVQGIEIILTLDERNFEGHSPLIFGAVLRQFLALYTSINSFVELKLKWKHTGEIWKEWIPLSGRQQLL</sequence>
<dbReference type="EMBL" id="CP054719">
    <property type="protein sequence ID" value="QOL19373.1"/>
    <property type="molecule type" value="Genomic_DNA"/>
</dbReference>
<dbReference type="PANTHER" id="PTHR35370">
    <property type="entry name" value="CYTOPLASMIC PROTEIN-RELATED-RELATED"/>
    <property type="match status" value="1"/>
</dbReference>
<evidence type="ECO:0000313" key="1">
    <source>
        <dbReference type="EMBL" id="QOL19373.1"/>
    </source>
</evidence>
<proteinExistence type="predicted"/>
<dbReference type="KEGG" id="pbal:CPBP_00125"/>
<dbReference type="InterPro" id="IPR010272">
    <property type="entry name" value="T6SS_TssF"/>
</dbReference>
<dbReference type="PIRSF" id="PIRSF028304">
    <property type="entry name" value="UCP028304"/>
    <property type="match status" value="1"/>
</dbReference>
<dbReference type="NCBIfam" id="TIGR03359">
    <property type="entry name" value="VI_chp_6"/>
    <property type="match status" value="1"/>
</dbReference>
<gene>
    <name evidence="1" type="ORF">CPBP_00125</name>
</gene>
<protein>
    <submittedName>
        <fullName evidence="1">Type VI secretion system baseplate subunit TssF</fullName>
    </submittedName>
</protein>
<dbReference type="Proteomes" id="UP000594001">
    <property type="component" value="Chromosome"/>
</dbReference>
<evidence type="ECO:0000313" key="2">
    <source>
        <dbReference type="Proteomes" id="UP000594001"/>
    </source>
</evidence>
<dbReference type="RefSeq" id="WP_350332126.1">
    <property type="nucleotide sequence ID" value="NZ_CP054719.1"/>
</dbReference>